<dbReference type="EMBL" id="MU863735">
    <property type="protein sequence ID" value="KAK4096150.1"/>
    <property type="molecule type" value="Genomic_DNA"/>
</dbReference>
<comment type="caution">
    <text evidence="2">The sequence shown here is derived from an EMBL/GenBank/DDBJ whole genome shotgun (WGS) entry which is preliminary data.</text>
</comment>
<feature type="region of interest" description="Disordered" evidence="1">
    <location>
        <begin position="128"/>
        <end position="166"/>
    </location>
</feature>
<keyword evidence="3" id="KW-1185">Reference proteome</keyword>
<reference evidence="2" key="1">
    <citation type="journal article" date="2023" name="Mol. Phylogenet. Evol.">
        <title>Genome-scale phylogeny and comparative genomics of the fungal order Sordariales.</title>
        <authorList>
            <person name="Hensen N."/>
            <person name="Bonometti L."/>
            <person name="Westerberg I."/>
            <person name="Brannstrom I.O."/>
            <person name="Guillou S."/>
            <person name="Cros-Aarteil S."/>
            <person name="Calhoun S."/>
            <person name="Haridas S."/>
            <person name="Kuo A."/>
            <person name="Mondo S."/>
            <person name="Pangilinan J."/>
            <person name="Riley R."/>
            <person name="LaButti K."/>
            <person name="Andreopoulos B."/>
            <person name="Lipzen A."/>
            <person name="Chen C."/>
            <person name="Yan M."/>
            <person name="Daum C."/>
            <person name="Ng V."/>
            <person name="Clum A."/>
            <person name="Steindorff A."/>
            <person name="Ohm R.A."/>
            <person name="Martin F."/>
            <person name="Silar P."/>
            <person name="Natvig D.O."/>
            <person name="Lalanne C."/>
            <person name="Gautier V."/>
            <person name="Ament-Velasquez S.L."/>
            <person name="Kruys A."/>
            <person name="Hutchinson M.I."/>
            <person name="Powell A.J."/>
            <person name="Barry K."/>
            <person name="Miller A.N."/>
            <person name="Grigoriev I.V."/>
            <person name="Debuchy R."/>
            <person name="Gladieux P."/>
            <person name="Hiltunen Thoren M."/>
            <person name="Johannesson H."/>
        </authorList>
    </citation>
    <scope>NUCLEOTIDE SEQUENCE</scope>
    <source>
        <strain evidence="2">CBS 757.83</strain>
    </source>
</reference>
<name>A0AAN6PQL5_9PEZI</name>
<protein>
    <recommendedName>
        <fullName evidence="4">C2H2-type domain-containing protein</fullName>
    </recommendedName>
</protein>
<organism evidence="2 3">
    <name type="scientific">Parathielavia hyrcaniae</name>
    <dbReference type="NCBI Taxonomy" id="113614"/>
    <lineage>
        <taxon>Eukaryota</taxon>
        <taxon>Fungi</taxon>
        <taxon>Dikarya</taxon>
        <taxon>Ascomycota</taxon>
        <taxon>Pezizomycotina</taxon>
        <taxon>Sordariomycetes</taxon>
        <taxon>Sordariomycetidae</taxon>
        <taxon>Sordariales</taxon>
        <taxon>Chaetomiaceae</taxon>
        <taxon>Parathielavia</taxon>
    </lineage>
</organism>
<reference evidence="2" key="2">
    <citation type="submission" date="2023-05" db="EMBL/GenBank/DDBJ databases">
        <authorList>
            <consortium name="Lawrence Berkeley National Laboratory"/>
            <person name="Steindorff A."/>
            <person name="Hensen N."/>
            <person name="Bonometti L."/>
            <person name="Westerberg I."/>
            <person name="Brannstrom I.O."/>
            <person name="Guillou S."/>
            <person name="Cros-Aarteil S."/>
            <person name="Calhoun S."/>
            <person name="Haridas S."/>
            <person name="Kuo A."/>
            <person name="Mondo S."/>
            <person name="Pangilinan J."/>
            <person name="Riley R."/>
            <person name="Labutti K."/>
            <person name="Andreopoulos B."/>
            <person name="Lipzen A."/>
            <person name="Chen C."/>
            <person name="Yanf M."/>
            <person name="Daum C."/>
            <person name="Ng V."/>
            <person name="Clum A."/>
            <person name="Ohm R."/>
            <person name="Martin F."/>
            <person name="Silar P."/>
            <person name="Natvig D."/>
            <person name="Lalanne C."/>
            <person name="Gautier V."/>
            <person name="Ament-Velasquez S.L."/>
            <person name="Kruys A."/>
            <person name="Hutchinson M.I."/>
            <person name="Powell A.J."/>
            <person name="Barry K."/>
            <person name="Miller A.N."/>
            <person name="Grigoriev I.V."/>
            <person name="Debuchy R."/>
            <person name="Gladieux P."/>
            <person name="Thoren M.H."/>
            <person name="Johannesson H."/>
        </authorList>
    </citation>
    <scope>NUCLEOTIDE SEQUENCE</scope>
    <source>
        <strain evidence="2">CBS 757.83</strain>
    </source>
</reference>
<dbReference type="Proteomes" id="UP001305647">
    <property type="component" value="Unassembled WGS sequence"/>
</dbReference>
<gene>
    <name evidence="2" type="ORF">N658DRAFT_481132</name>
</gene>
<dbReference type="AlphaFoldDB" id="A0AAN6PQL5"/>
<sequence length="166" mass="18453">MADIFARIQSATDGEVRAVLKGLCKDATTRKRAESMFHQLDVAAEAHERRELAPPTLHVCVNCSMAFSEASNTRGSCRYHPGIVEIDYESEAWADHYGDEVHDSESMREDNPEGLIWTCCEESLEAPRCTRSAHRQGGAKRASSSPMKPTGNKRARYVPSPRASTR</sequence>
<proteinExistence type="predicted"/>
<evidence type="ECO:0000256" key="1">
    <source>
        <dbReference type="SAM" id="MobiDB-lite"/>
    </source>
</evidence>
<accession>A0AAN6PQL5</accession>
<evidence type="ECO:0000313" key="3">
    <source>
        <dbReference type="Proteomes" id="UP001305647"/>
    </source>
</evidence>
<evidence type="ECO:0000313" key="2">
    <source>
        <dbReference type="EMBL" id="KAK4096150.1"/>
    </source>
</evidence>
<dbReference type="PANTHER" id="PTHR38167:SF1">
    <property type="entry name" value="C2H2-TYPE DOMAIN-CONTAINING PROTEIN"/>
    <property type="match status" value="1"/>
</dbReference>
<evidence type="ECO:0008006" key="4">
    <source>
        <dbReference type="Google" id="ProtNLM"/>
    </source>
</evidence>
<dbReference type="PANTHER" id="PTHR38167">
    <property type="entry name" value="C2H2-TYPE DOMAIN-CONTAINING PROTEIN"/>
    <property type="match status" value="1"/>
</dbReference>